<dbReference type="Proteomes" id="UP000009376">
    <property type="component" value="Unassembled WGS sequence"/>
</dbReference>
<evidence type="ECO:0000313" key="4">
    <source>
        <dbReference type="EMBL" id="EFD93104.1"/>
    </source>
</evidence>
<keyword evidence="2" id="KW-0687">Ribonucleoprotein</keyword>
<dbReference type="GO" id="GO:0006412">
    <property type="term" value="P:translation"/>
    <property type="evidence" value="ECO:0007669"/>
    <property type="project" value="InterPro"/>
</dbReference>
<dbReference type="AlphaFoldDB" id="D6GUH6"/>
<evidence type="ECO:0000313" key="5">
    <source>
        <dbReference type="Proteomes" id="UP000009376"/>
    </source>
</evidence>
<dbReference type="EMBL" id="GG745546">
    <property type="protein sequence ID" value="EFD93104.1"/>
    <property type="molecule type" value="Genomic_DNA"/>
</dbReference>
<dbReference type="GO" id="GO:0005840">
    <property type="term" value="C:ribosome"/>
    <property type="evidence" value="ECO:0007669"/>
    <property type="project" value="UniProtKB-KW"/>
</dbReference>
<dbReference type="InterPro" id="IPR012677">
    <property type="entry name" value="Nucleotide-bd_a/b_plait_sf"/>
</dbReference>
<evidence type="ECO:0000256" key="3">
    <source>
        <dbReference type="ARBA" id="ARBA00035358"/>
    </source>
</evidence>
<dbReference type="SUPFAM" id="SSF54189">
    <property type="entry name" value="Ribosomal proteins S24e, L23 and L15e"/>
    <property type="match status" value="1"/>
</dbReference>
<dbReference type="Pfam" id="PF01282">
    <property type="entry name" value="Ribosomal_S24e"/>
    <property type="match status" value="1"/>
</dbReference>
<proteinExistence type="predicted"/>
<gene>
    <name evidence="4" type="ORF">BJBARM5_0113</name>
</gene>
<evidence type="ECO:0000256" key="2">
    <source>
        <dbReference type="ARBA" id="ARBA00023274"/>
    </source>
</evidence>
<dbReference type="Gene3D" id="3.30.70.330">
    <property type="match status" value="1"/>
</dbReference>
<accession>D6GUH6</accession>
<reference evidence="4 5" key="1">
    <citation type="journal article" date="2010" name="Proc. Natl. Acad. Sci. U.S.A.">
        <title>Enigmatic, ultrasmall, uncultivated Archaea.</title>
        <authorList>
            <person name="Baker B.J."/>
            <person name="Comolli L.R."/>
            <person name="Dick G.J."/>
            <person name="Hauser L.J."/>
            <person name="Hyatt D."/>
            <person name="Dill B.D."/>
            <person name="Land M.L."/>
            <person name="Verberkmoes N.C."/>
            <person name="Hettich R.L."/>
            <person name="Banfield J.F."/>
        </authorList>
    </citation>
    <scope>NUCLEOTIDE SEQUENCE [LARGE SCALE GENOMIC DNA]</scope>
</reference>
<sequence>MELKIESNKNDMYFDRDIIEFRIKLESGEMAKIEDVKKALEAQGVNGTILIYTIKSLYGKNEAKGIAHLYKDEKTAMKVLPKYILKKNGIENGKEETKKQ</sequence>
<name>D6GUH6_PARA5</name>
<dbReference type="InterPro" id="IPR001976">
    <property type="entry name" value="Ribosomal_eS24"/>
</dbReference>
<protein>
    <recommendedName>
        <fullName evidence="3">30S ribosomal protein S24e</fullName>
    </recommendedName>
</protein>
<dbReference type="InterPro" id="IPR012678">
    <property type="entry name" value="Ribosomal_uL23/eL15/eS24_sf"/>
</dbReference>
<dbReference type="GO" id="GO:0003735">
    <property type="term" value="F:structural constituent of ribosome"/>
    <property type="evidence" value="ECO:0007669"/>
    <property type="project" value="InterPro"/>
</dbReference>
<organism evidence="4 5">
    <name type="scientific">Candidatus Parvarchaeum acidophilus ARMAN-5</name>
    <dbReference type="NCBI Taxonomy" id="662762"/>
    <lineage>
        <taxon>Archaea</taxon>
        <taxon>Candidatus Parvarchaeota</taxon>
        <taxon>Candidatus Parvarchaeum</taxon>
    </lineage>
</organism>
<keyword evidence="1 4" id="KW-0689">Ribosomal protein</keyword>
<dbReference type="GO" id="GO:1990904">
    <property type="term" value="C:ribonucleoprotein complex"/>
    <property type="evidence" value="ECO:0007669"/>
    <property type="project" value="UniProtKB-KW"/>
</dbReference>
<evidence type="ECO:0000256" key="1">
    <source>
        <dbReference type="ARBA" id="ARBA00022980"/>
    </source>
</evidence>